<dbReference type="AlphaFoldDB" id="A0A9P1IFK7"/>
<comment type="caution">
    <text evidence="2">The sequence shown here is derived from an EMBL/GenBank/DDBJ whole genome shotgun (WGS) entry which is preliminary data.</text>
</comment>
<evidence type="ECO:0000313" key="2">
    <source>
        <dbReference type="EMBL" id="CAI5442317.1"/>
    </source>
</evidence>
<feature type="region of interest" description="Disordered" evidence="1">
    <location>
        <begin position="23"/>
        <end position="96"/>
    </location>
</feature>
<accession>A0A9P1IFK7</accession>
<protein>
    <submittedName>
        <fullName evidence="2">Uncharacterized protein</fullName>
    </submittedName>
</protein>
<organism evidence="2 3">
    <name type="scientific">Caenorhabditis angaria</name>
    <dbReference type="NCBI Taxonomy" id="860376"/>
    <lineage>
        <taxon>Eukaryota</taxon>
        <taxon>Metazoa</taxon>
        <taxon>Ecdysozoa</taxon>
        <taxon>Nematoda</taxon>
        <taxon>Chromadorea</taxon>
        <taxon>Rhabditida</taxon>
        <taxon>Rhabditina</taxon>
        <taxon>Rhabditomorpha</taxon>
        <taxon>Rhabditoidea</taxon>
        <taxon>Rhabditidae</taxon>
        <taxon>Peloderinae</taxon>
        <taxon>Caenorhabditis</taxon>
    </lineage>
</organism>
<dbReference type="OrthoDB" id="5833351at2759"/>
<name>A0A9P1IFK7_9PELO</name>
<dbReference type="EMBL" id="CANHGI010000002">
    <property type="protein sequence ID" value="CAI5442317.1"/>
    <property type="molecule type" value="Genomic_DNA"/>
</dbReference>
<dbReference type="Proteomes" id="UP001152747">
    <property type="component" value="Unassembled WGS sequence"/>
</dbReference>
<evidence type="ECO:0000256" key="1">
    <source>
        <dbReference type="SAM" id="MobiDB-lite"/>
    </source>
</evidence>
<sequence>MQTNLETSFNLAVDNHLTATDPIFEADDSENVRSHSRSTDGTDTTDGNQSDIGGNESDSTPPPTATNISMALQQVNGTNNNNSGSNSTDPIANPFPQFNQADLLNFHNNSLLPHQMFTNFGRYSQKIHEIQNLPNWITKLERLFVSV</sequence>
<feature type="compositionally biased region" description="Low complexity" evidence="1">
    <location>
        <begin position="76"/>
        <end position="88"/>
    </location>
</feature>
<gene>
    <name evidence="2" type="ORF">CAMP_LOCUS4954</name>
</gene>
<keyword evidence="3" id="KW-1185">Reference proteome</keyword>
<feature type="compositionally biased region" description="Basic and acidic residues" evidence="1">
    <location>
        <begin position="30"/>
        <end position="40"/>
    </location>
</feature>
<feature type="compositionally biased region" description="Polar residues" evidence="1">
    <location>
        <begin position="48"/>
        <end position="75"/>
    </location>
</feature>
<evidence type="ECO:0000313" key="3">
    <source>
        <dbReference type="Proteomes" id="UP001152747"/>
    </source>
</evidence>
<reference evidence="2" key="1">
    <citation type="submission" date="2022-11" db="EMBL/GenBank/DDBJ databases">
        <authorList>
            <person name="Kikuchi T."/>
        </authorList>
    </citation>
    <scope>NUCLEOTIDE SEQUENCE</scope>
    <source>
        <strain evidence="2">PS1010</strain>
    </source>
</reference>
<proteinExistence type="predicted"/>